<dbReference type="Pfam" id="PF00534">
    <property type="entry name" value="Glycos_transf_1"/>
    <property type="match status" value="1"/>
</dbReference>
<proteinExistence type="predicted"/>
<sequence>MLTWIVGPTGRFDTGVAKYSFELINALKKFKKDINIVSYEDNGKPNSLSRYIWQFILLPLHVVFKTRHDDLVIYQEAFSHLSFFRMFSNKKTMIIIHHVPEVNDLSIKGLYLKSLFFLLSKMKHVVYIVPTSFTGKLLNDVMKLPNEKINIVPNAISYAKDSELFDTKEISIVDSILEKKKKGYTIALNVGSFEKRKNLSVLTDVFRQLRNEKIYFIKAGFAIDEKNKNAFDTEMKESGIDYLLLDKVSSELICKLYECSDLYLATSTYEGFGRTLVEAQNAKCIVISSSIPAHNEIMNNAALEVTSYLQSDEWVKMIKTSLSMEQSERNKLIADGLINSSRFSPVNVAQTFMKIL</sequence>
<dbReference type="SUPFAM" id="SSF53756">
    <property type="entry name" value="UDP-Glycosyltransferase/glycogen phosphorylase"/>
    <property type="match status" value="1"/>
</dbReference>
<dbReference type="AlphaFoldDB" id="A0A193SEU3"/>
<dbReference type="Gene3D" id="3.40.50.2000">
    <property type="entry name" value="Glycogen Phosphorylase B"/>
    <property type="match status" value="2"/>
</dbReference>
<evidence type="ECO:0000256" key="1">
    <source>
        <dbReference type="ARBA" id="ARBA00022679"/>
    </source>
</evidence>
<accession>A0A193SEU3</accession>
<protein>
    <submittedName>
        <fullName evidence="3">Glycosyltransferase</fullName>
    </submittedName>
</protein>
<gene>
    <name evidence="3" type="primary">wcpX</name>
</gene>
<dbReference type="InterPro" id="IPR001296">
    <property type="entry name" value="Glyco_trans_1"/>
</dbReference>
<evidence type="ECO:0000259" key="2">
    <source>
        <dbReference type="Pfam" id="PF00534"/>
    </source>
</evidence>
<dbReference type="PANTHER" id="PTHR46401:SF2">
    <property type="entry name" value="GLYCOSYLTRANSFERASE WBBK-RELATED"/>
    <property type="match status" value="1"/>
</dbReference>
<feature type="domain" description="Glycosyl transferase family 1" evidence="2">
    <location>
        <begin position="179"/>
        <end position="333"/>
    </location>
</feature>
<reference evidence="3" key="1">
    <citation type="submission" date="2016-02" db="EMBL/GenBank/DDBJ databases">
        <authorList>
            <person name="Wen L."/>
            <person name="He K."/>
            <person name="Yang H."/>
        </authorList>
    </citation>
    <scope>NUCLEOTIDE SEQUENCE</scope>
    <source>
        <strain evidence="3">1824.0</strain>
    </source>
</reference>
<dbReference type="GO" id="GO:0016757">
    <property type="term" value="F:glycosyltransferase activity"/>
    <property type="evidence" value="ECO:0007669"/>
    <property type="project" value="InterPro"/>
</dbReference>
<organism evidence="3">
    <name type="scientific">Klebsiella pneumoniae</name>
    <dbReference type="NCBI Taxonomy" id="573"/>
    <lineage>
        <taxon>Bacteria</taxon>
        <taxon>Pseudomonadati</taxon>
        <taxon>Pseudomonadota</taxon>
        <taxon>Gammaproteobacteria</taxon>
        <taxon>Enterobacterales</taxon>
        <taxon>Enterobacteriaceae</taxon>
        <taxon>Klebsiella/Raoultella group</taxon>
        <taxon>Klebsiella</taxon>
        <taxon>Klebsiella pneumoniae complex</taxon>
    </lineage>
</organism>
<dbReference type="PANTHER" id="PTHR46401">
    <property type="entry name" value="GLYCOSYLTRANSFERASE WBBK-RELATED"/>
    <property type="match status" value="1"/>
</dbReference>
<name>A0A193SEU3_KLEPN</name>
<evidence type="ECO:0000313" key="3">
    <source>
        <dbReference type="EMBL" id="CZQ25098.1"/>
    </source>
</evidence>
<keyword evidence="1 3" id="KW-0808">Transferase</keyword>
<dbReference type="EMBL" id="LT174588">
    <property type="protein sequence ID" value="CZQ25098.1"/>
    <property type="molecule type" value="Genomic_DNA"/>
</dbReference>
<reference evidence="3" key="2">
    <citation type="submission" date="2016-06" db="EMBL/GenBank/DDBJ databases">
        <title>Towards a vaccine: An investigation of Klebsiella pneumoniae surface antigens.</title>
        <authorList>
            <person name="Follador R."/>
            <person name="Heinz E."/>
            <person name="Wyres K.L."/>
            <person name="Ellington M.J."/>
            <person name="Kowarik M."/>
            <person name="Holt K.E."/>
            <person name="Thomson N.R."/>
        </authorList>
    </citation>
    <scope>NUCLEOTIDE SEQUENCE</scope>
    <source>
        <strain evidence="3">1824.0</strain>
    </source>
</reference>
<dbReference type="RefSeq" id="WP_065882958.1">
    <property type="nucleotide sequence ID" value="NZ_BIGI01000001.1"/>
</dbReference>